<organism evidence="2 3">
    <name type="scientific">Thermogemmatispora tikiterensis</name>
    <dbReference type="NCBI Taxonomy" id="1825093"/>
    <lineage>
        <taxon>Bacteria</taxon>
        <taxon>Bacillati</taxon>
        <taxon>Chloroflexota</taxon>
        <taxon>Ktedonobacteria</taxon>
        <taxon>Thermogemmatisporales</taxon>
        <taxon>Thermogemmatisporaceae</taxon>
        <taxon>Thermogemmatispora</taxon>
    </lineage>
</organism>
<name>A0A328VCQ8_9CHLR</name>
<sequence length="374" mass="41596">MLIDTIRFAHLLEEHNLHDLSHFLAHTAFIISHKSESLETLAGVLWYLPVNSPIIVVTNCPPEEYEMLRLGLRARLASHRQLFVVHQKDDVLATLLRAHGVAHILDSSGHVRDGKGEGMYLGTLLAYLLRFPRWLVFYDADNLVPCALLEYTLAMGRLFMAAHTTYAYHASGTLHNIRICWAAKPGLRNGTLVEASAGRCTSVVSPIVSLLCQSWSGLPETITSSNAGEQGMTLTTAQTLRFASGFAVETFLLLDLLFKASPLYPTPATALLQQYHSHSPHFHTKRDEDHIREMIAASLGALLLFQEYLPLQVENALLRLCEELELTLVPPLVYPALQELDLSGEEDLPDRYRLLEPVDSPGRGSDSLLETSLS</sequence>
<gene>
    <name evidence="2" type="ORF">A4R35_03480</name>
</gene>
<dbReference type="InterPro" id="IPR012812">
    <property type="entry name" value="Osmo_MPG_synth"/>
</dbReference>
<dbReference type="EMBL" id="MCIF01000002">
    <property type="protein sequence ID" value="RAQ94581.1"/>
    <property type="molecule type" value="Genomic_DNA"/>
</dbReference>
<dbReference type="OrthoDB" id="141940at2"/>
<dbReference type="Gene3D" id="3.90.550.10">
    <property type="entry name" value="Spore Coat Polysaccharide Biosynthesis Protein SpsA, Chain A"/>
    <property type="match status" value="1"/>
</dbReference>
<evidence type="ECO:0000256" key="1">
    <source>
        <dbReference type="SAM" id="MobiDB-lite"/>
    </source>
</evidence>
<dbReference type="Proteomes" id="UP000248706">
    <property type="component" value="Unassembled WGS sequence"/>
</dbReference>
<evidence type="ECO:0000313" key="3">
    <source>
        <dbReference type="Proteomes" id="UP000248706"/>
    </source>
</evidence>
<keyword evidence="3" id="KW-1185">Reference proteome</keyword>
<dbReference type="RefSeq" id="WP_112426604.1">
    <property type="nucleotide sequence ID" value="NZ_MCIF01000002.1"/>
</dbReference>
<evidence type="ECO:0008006" key="4">
    <source>
        <dbReference type="Google" id="ProtNLM"/>
    </source>
</evidence>
<accession>A0A328VCQ8</accession>
<dbReference type="GO" id="GO:0051479">
    <property type="term" value="P:mannosylglycerate biosynthetic process"/>
    <property type="evidence" value="ECO:0007669"/>
    <property type="project" value="InterPro"/>
</dbReference>
<dbReference type="InterPro" id="IPR029044">
    <property type="entry name" value="Nucleotide-diphossugar_trans"/>
</dbReference>
<evidence type="ECO:0000313" key="2">
    <source>
        <dbReference type="EMBL" id="RAQ94581.1"/>
    </source>
</evidence>
<reference evidence="2 3" key="1">
    <citation type="submission" date="2016-08" db="EMBL/GenBank/DDBJ databases">
        <title>Analysis of Carbohydrate Active Enzymes in Thermogemmatispora T81 Reveals Carbohydrate Degradation Ability.</title>
        <authorList>
            <person name="Tomazini A."/>
            <person name="Lal S."/>
            <person name="Stott M."/>
            <person name="Henrissat B."/>
            <person name="Polikarpov I."/>
            <person name="Sparling R."/>
            <person name="Levin D.B."/>
        </authorList>
    </citation>
    <scope>NUCLEOTIDE SEQUENCE [LARGE SCALE GENOMIC DNA]</scope>
    <source>
        <strain evidence="2 3">T81</strain>
    </source>
</reference>
<comment type="caution">
    <text evidence="2">The sequence shown here is derived from an EMBL/GenBank/DDBJ whole genome shotgun (WGS) entry which is preliminary data.</text>
</comment>
<proteinExistence type="predicted"/>
<feature type="region of interest" description="Disordered" evidence="1">
    <location>
        <begin position="355"/>
        <end position="374"/>
    </location>
</feature>
<dbReference type="GO" id="GO:0050504">
    <property type="term" value="F:mannosyl-3-phosphoglycerate synthase activity"/>
    <property type="evidence" value="ECO:0007669"/>
    <property type="project" value="InterPro"/>
</dbReference>
<dbReference type="AlphaFoldDB" id="A0A328VCQ8"/>
<protein>
    <recommendedName>
        <fullName evidence="4">Mannosyl-3-phosphoglycerate synthase</fullName>
    </recommendedName>
</protein>
<dbReference type="GO" id="GO:0005737">
    <property type="term" value="C:cytoplasm"/>
    <property type="evidence" value="ECO:0007669"/>
    <property type="project" value="InterPro"/>
</dbReference>
<dbReference type="Pfam" id="PF09488">
    <property type="entry name" value="Osmo_MPGsynth"/>
    <property type="match status" value="1"/>
</dbReference>